<gene>
    <name evidence="2" type="ORF">E1B25_21055</name>
</gene>
<name>A0A4R5EH52_9RHOB</name>
<evidence type="ECO:0000313" key="2">
    <source>
        <dbReference type="EMBL" id="TDE33634.1"/>
    </source>
</evidence>
<dbReference type="Gene3D" id="3.40.630.30">
    <property type="match status" value="1"/>
</dbReference>
<feature type="domain" description="N-acetyltransferase" evidence="1">
    <location>
        <begin position="14"/>
        <end position="148"/>
    </location>
</feature>
<dbReference type="SUPFAM" id="SSF55729">
    <property type="entry name" value="Acyl-CoA N-acyltransferases (Nat)"/>
    <property type="match status" value="1"/>
</dbReference>
<dbReference type="OrthoDB" id="2049878at2"/>
<accession>A0A4R5EH52</accession>
<dbReference type="PANTHER" id="PTHR43415:SF3">
    <property type="entry name" value="GNAT-FAMILY ACETYLTRANSFERASE"/>
    <property type="match status" value="1"/>
</dbReference>
<dbReference type="Proteomes" id="UP000294662">
    <property type="component" value="Unassembled WGS sequence"/>
</dbReference>
<sequence>MDPSVIDNVEGPNLTLRLIEPKDAAYVHRLRTNPLYNSHLSKVTGTVEDQRQWIEGYKVREAAWQELYYVIERKDGTRCGLVRLYDIEADSFTWGSWILDNNKPRKAALESAVLSFDIGFNTLHRPSAKVDVRVENTHATAFYRRLGMAETHRTDQDIYFNYPRTRFRADRPFFLKLLKGQ</sequence>
<dbReference type="Pfam" id="PF13302">
    <property type="entry name" value="Acetyltransf_3"/>
    <property type="match status" value="1"/>
</dbReference>
<dbReference type="InterPro" id="IPR016181">
    <property type="entry name" value="Acyl_CoA_acyltransferase"/>
</dbReference>
<evidence type="ECO:0000313" key="3">
    <source>
        <dbReference type="Proteomes" id="UP000294662"/>
    </source>
</evidence>
<protein>
    <submittedName>
        <fullName evidence="2">N-acetyltransferase</fullName>
    </submittedName>
</protein>
<evidence type="ECO:0000259" key="1">
    <source>
        <dbReference type="Pfam" id="PF13302"/>
    </source>
</evidence>
<dbReference type="GO" id="GO:0016747">
    <property type="term" value="F:acyltransferase activity, transferring groups other than amino-acyl groups"/>
    <property type="evidence" value="ECO:0007669"/>
    <property type="project" value="InterPro"/>
</dbReference>
<dbReference type="AlphaFoldDB" id="A0A4R5EH52"/>
<reference evidence="2 3" key="1">
    <citation type="submission" date="2019-03" db="EMBL/GenBank/DDBJ databases">
        <authorList>
            <person name="Zhang S."/>
        </authorList>
    </citation>
    <scope>NUCLEOTIDE SEQUENCE [LARGE SCALE GENOMIC DNA]</scope>
    <source>
        <strain evidence="2 3">S4J41</strain>
    </source>
</reference>
<keyword evidence="3" id="KW-1185">Reference proteome</keyword>
<dbReference type="InterPro" id="IPR000182">
    <property type="entry name" value="GNAT_dom"/>
</dbReference>
<comment type="caution">
    <text evidence="2">The sequence shown here is derived from an EMBL/GenBank/DDBJ whole genome shotgun (WGS) entry which is preliminary data.</text>
</comment>
<keyword evidence="2" id="KW-0808">Transferase</keyword>
<proteinExistence type="predicted"/>
<organism evidence="2 3">
    <name type="scientific">Antarcticimicrobium sediminis</name>
    <dbReference type="NCBI Taxonomy" id="2546227"/>
    <lineage>
        <taxon>Bacteria</taxon>
        <taxon>Pseudomonadati</taxon>
        <taxon>Pseudomonadota</taxon>
        <taxon>Alphaproteobacteria</taxon>
        <taxon>Rhodobacterales</taxon>
        <taxon>Paracoccaceae</taxon>
        <taxon>Antarcticimicrobium</taxon>
    </lineage>
</organism>
<dbReference type="PANTHER" id="PTHR43415">
    <property type="entry name" value="SPERMIDINE N(1)-ACETYLTRANSFERASE"/>
    <property type="match status" value="1"/>
</dbReference>
<dbReference type="EMBL" id="SMFP01000029">
    <property type="protein sequence ID" value="TDE33634.1"/>
    <property type="molecule type" value="Genomic_DNA"/>
</dbReference>